<dbReference type="PROSITE" id="PS01233">
    <property type="entry name" value="UROCANASE"/>
    <property type="match status" value="1"/>
</dbReference>
<dbReference type="PIRSF" id="PIRSF001423">
    <property type="entry name" value="Urocanate_hydrat"/>
    <property type="match status" value="1"/>
</dbReference>
<evidence type="ECO:0000256" key="8">
    <source>
        <dbReference type="ARBA" id="ARBA00047623"/>
    </source>
</evidence>
<dbReference type="InterPro" id="IPR038364">
    <property type="entry name" value="Urocanase_central_sf"/>
</dbReference>
<evidence type="ECO:0000256" key="3">
    <source>
        <dbReference type="ARBA" id="ARBA00011992"/>
    </source>
</evidence>
<evidence type="ECO:0000259" key="10">
    <source>
        <dbReference type="Pfam" id="PF01175"/>
    </source>
</evidence>
<comment type="pathway">
    <text evidence="1 9">Amino-acid degradation; L-histidine degradation into L-glutamate; N-formimidoyl-L-glutamate from L-histidine: step 2/3.</text>
</comment>
<comment type="catalytic activity">
    <reaction evidence="8 9">
        <text>4-imidazolone-5-propanoate = trans-urocanate + H2O</text>
        <dbReference type="Rhea" id="RHEA:13101"/>
        <dbReference type="ChEBI" id="CHEBI:15377"/>
        <dbReference type="ChEBI" id="CHEBI:17771"/>
        <dbReference type="ChEBI" id="CHEBI:77893"/>
        <dbReference type="EC" id="4.2.1.49"/>
    </reaction>
</comment>
<dbReference type="RefSeq" id="WP_329495275.1">
    <property type="nucleotide sequence ID" value="NZ_CP108460.1"/>
</dbReference>
<dbReference type="InterPro" id="IPR055351">
    <property type="entry name" value="Urocanase"/>
</dbReference>
<dbReference type="Gene3D" id="3.40.50.10730">
    <property type="entry name" value="Urocanase like domains"/>
    <property type="match status" value="1"/>
</dbReference>
<dbReference type="Pfam" id="PF01175">
    <property type="entry name" value="Urocanase"/>
    <property type="match status" value="1"/>
</dbReference>
<evidence type="ECO:0000256" key="1">
    <source>
        <dbReference type="ARBA" id="ARBA00004794"/>
    </source>
</evidence>
<dbReference type="EC" id="4.2.1.49" evidence="3 9"/>
<reference evidence="13 14" key="1">
    <citation type="submission" date="2022-10" db="EMBL/GenBank/DDBJ databases">
        <title>The complete genomes of actinobacterial strains from the NBC collection.</title>
        <authorList>
            <person name="Joergensen T.S."/>
            <person name="Alvarez Arevalo M."/>
            <person name="Sterndorff E.B."/>
            <person name="Faurdal D."/>
            <person name="Vuksanovic O."/>
            <person name="Mourched A.-S."/>
            <person name="Charusanti P."/>
            <person name="Shaw S."/>
            <person name="Blin K."/>
            <person name="Weber T."/>
        </authorList>
    </citation>
    <scope>NUCLEOTIDE SEQUENCE [LARGE SCALE GENOMIC DNA]</scope>
    <source>
        <strain evidence="13 14">NBC_01247</strain>
    </source>
</reference>
<dbReference type="InterPro" id="IPR023636">
    <property type="entry name" value="Urocanase_CS"/>
</dbReference>
<comment type="similarity">
    <text evidence="2 9">Belongs to the urocanase family.</text>
</comment>
<feature type="binding site" evidence="9">
    <location>
        <begin position="178"/>
        <end position="180"/>
    </location>
    <ligand>
        <name>NAD(+)</name>
        <dbReference type="ChEBI" id="CHEBI:57540"/>
    </ligand>
</feature>
<keyword evidence="4 9" id="KW-0369">Histidine metabolism</keyword>
<name>A0ABZ1WCA2_9ACTN</name>
<comment type="function">
    <text evidence="9">Catalyzes the conversion of urocanate to 4-imidazolone-5-propionate.</text>
</comment>
<feature type="domain" description="Urocanase Rossmann-like" evidence="10">
    <location>
        <begin position="142"/>
        <end position="349"/>
    </location>
</feature>
<feature type="binding site" evidence="9">
    <location>
        <position position="132"/>
    </location>
    <ligand>
        <name>NAD(+)</name>
        <dbReference type="ChEBI" id="CHEBI:57540"/>
    </ligand>
</feature>
<evidence type="ECO:0000256" key="9">
    <source>
        <dbReference type="HAMAP-Rule" id="MF_00577"/>
    </source>
</evidence>
<feature type="binding site" evidence="9">
    <location>
        <begin position="265"/>
        <end position="269"/>
    </location>
    <ligand>
        <name>NAD(+)</name>
        <dbReference type="ChEBI" id="CHEBI:57540"/>
    </ligand>
</feature>
<evidence type="ECO:0000259" key="12">
    <source>
        <dbReference type="Pfam" id="PF17392"/>
    </source>
</evidence>
<feature type="domain" description="Urocanase C-terminal" evidence="12">
    <location>
        <begin position="352"/>
        <end position="546"/>
    </location>
</feature>
<dbReference type="PANTHER" id="PTHR12216:SF4">
    <property type="entry name" value="UROCANATE HYDRATASE"/>
    <property type="match status" value="1"/>
</dbReference>
<dbReference type="Pfam" id="PF17392">
    <property type="entry name" value="Urocanase_C"/>
    <property type="match status" value="1"/>
</dbReference>
<comment type="cofactor">
    <cofactor evidence="9">
        <name>NAD(+)</name>
        <dbReference type="ChEBI" id="CHEBI:57540"/>
    </cofactor>
    <text evidence="9">Binds 1 NAD(+) per subunit.</text>
</comment>
<dbReference type="EMBL" id="CP108482">
    <property type="protein sequence ID" value="WUS58501.1"/>
    <property type="molecule type" value="Genomic_DNA"/>
</dbReference>
<evidence type="ECO:0000256" key="7">
    <source>
        <dbReference type="ARBA" id="ARBA00031640"/>
    </source>
</evidence>
<comment type="subcellular location">
    <subcellularLocation>
        <location evidence="9">Cytoplasm</location>
    </subcellularLocation>
</comment>
<dbReference type="InterPro" id="IPR023637">
    <property type="entry name" value="Urocanase-like"/>
</dbReference>
<evidence type="ECO:0000256" key="5">
    <source>
        <dbReference type="ARBA" id="ARBA00023027"/>
    </source>
</evidence>
<feature type="domain" description="Urocanase N-terminal" evidence="11">
    <location>
        <begin position="13"/>
        <end position="139"/>
    </location>
</feature>
<evidence type="ECO:0000259" key="11">
    <source>
        <dbReference type="Pfam" id="PF17391"/>
    </source>
</evidence>
<feature type="binding site" evidence="9">
    <location>
        <position position="323"/>
    </location>
    <ligand>
        <name>NAD(+)</name>
        <dbReference type="ChEBI" id="CHEBI:57540"/>
    </ligand>
</feature>
<dbReference type="InterPro" id="IPR035400">
    <property type="entry name" value="Urocanase_N"/>
</dbReference>
<dbReference type="HAMAP" id="MF_00577">
    <property type="entry name" value="HutU"/>
    <property type="match status" value="1"/>
</dbReference>
<feature type="binding site" evidence="9">
    <location>
        <position position="493"/>
    </location>
    <ligand>
        <name>NAD(+)</name>
        <dbReference type="ChEBI" id="CHEBI:57540"/>
    </ligand>
</feature>
<dbReference type="PANTHER" id="PTHR12216">
    <property type="entry name" value="UROCANATE HYDRATASE"/>
    <property type="match status" value="1"/>
</dbReference>
<dbReference type="SUPFAM" id="SSF111326">
    <property type="entry name" value="Urocanase"/>
    <property type="match status" value="1"/>
</dbReference>
<dbReference type="NCBIfam" id="TIGR01228">
    <property type="entry name" value="hutU"/>
    <property type="match status" value="1"/>
</dbReference>
<feature type="binding site" evidence="9">
    <location>
        <begin position="244"/>
        <end position="245"/>
    </location>
    <ligand>
        <name>NAD(+)</name>
        <dbReference type="ChEBI" id="CHEBI:57540"/>
    </ligand>
</feature>
<dbReference type="NCBIfam" id="NF003820">
    <property type="entry name" value="PRK05414.1"/>
    <property type="match status" value="1"/>
</dbReference>
<keyword evidence="9" id="KW-0963">Cytoplasm</keyword>
<dbReference type="Gene3D" id="3.40.1770.10">
    <property type="entry name" value="Urocanase superfamily"/>
    <property type="match status" value="1"/>
</dbReference>
<organism evidence="13 14">
    <name type="scientific">Kitasatospora herbaricolor</name>
    <dbReference type="NCBI Taxonomy" id="68217"/>
    <lineage>
        <taxon>Bacteria</taxon>
        <taxon>Bacillati</taxon>
        <taxon>Actinomycetota</taxon>
        <taxon>Actinomycetes</taxon>
        <taxon>Kitasatosporales</taxon>
        <taxon>Streptomycetaceae</taxon>
        <taxon>Kitasatospora</taxon>
    </lineage>
</organism>
<protein>
    <recommendedName>
        <fullName evidence="3 9">Urocanate hydratase</fullName>
        <shortName evidence="9">Urocanase</shortName>
        <ecNumber evidence="3 9">4.2.1.49</ecNumber>
    </recommendedName>
    <alternativeName>
        <fullName evidence="7 9">Imidazolonepropionate hydrolase</fullName>
    </alternativeName>
</protein>
<evidence type="ECO:0000256" key="6">
    <source>
        <dbReference type="ARBA" id="ARBA00023239"/>
    </source>
</evidence>
<dbReference type="InterPro" id="IPR035401">
    <property type="entry name" value="Urocanase_C"/>
</dbReference>
<dbReference type="Proteomes" id="UP001432014">
    <property type="component" value="Chromosome"/>
</dbReference>
<keyword evidence="14" id="KW-1185">Reference proteome</keyword>
<dbReference type="GO" id="GO:0016153">
    <property type="term" value="F:urocanate hydratase activity"/>
    <property type="evidence" value="ECO:0007669"/>
    <property type="project" value="UniProtKB-EC"/>
</dbReference>
<feature type="binding site" evidence="9">
    <location>
        <position position="198"/>
    </location>
    <ligand>
        <name>NAD(+)</name>
        <dbReference type="ChEBI" id="CHEBI:57540"/>
    </ligand>
</feature>
<evidence type="ECO:0000256" key="4">
    <source>
        <dbReference type="ARBA" id="ARBA00022808"/>
    </source>
</evidence>
<proteinExistence type="inferred from homology"/>
<dbReference type="Pfam" id="PF17391">
    <property type="entry name" value="Urocanase_N"/>
    <property type="match status" value="1"/>
</dbReference>
<keyword evidence="6 9" id="KW-0456">Lyase</keyword>
<feature type="active site" evidence="9">
    <location>
        <position position="411"/>
    </location>
</feature>
<sequence length="557" mass="60251">MVQQQTGSGPREVRAARGTGLTTQGWQQEGALRMLMNNLDPEVAEHPSKLVVYGGTGKAARDWRSYDAMVRTLQTLKQDETMLVQSGRPVGVMQTHEWAPRVLIANSNLVGDWANWEEFRRLESLGLTMYGQMTAGSWIYIGTQGILQGTYETFAAVANKKFDGTLAGTITLTAGLGGMGGAQPLAVTMNGGVAICIDCDPSRISRRIEHRYLDVEATSLAHALELATDARDRKQPLSIGLLGNAADLFPQLLAMDAPIDIVTDQTSAHDPLSYLPTGVAFEDMADYAAAKPAEFTTRSRESMARHVEAMVGFMDAGAEVFDYGNSIRGEAQLAGYDRAFAFPGFVPAYIRPLFCEGKGPFRWAALSGDPQDIAKTDKAVLDLFPENESLHRWIKMAQEKVHFQGLPARICWLGYGERDKAGERFNDMVASGELAAPIVIGRDHLDCGSVASPYRETEAMLDGSDAIADWPLLNAMVNVASGASWVSIHHGGGVGIGRSIHAGQVTVADGTALAGEKIRRVLTNDPGMGVIRHVDAGYDRADEVANERGVRVPMNEL</sequence>
<feature type="binding site" evidence="9">
    <location>
        <begin position="274"/>
        <end position="275"/>
    </location>
    <ligand>
        <name>NAD(+)</name>
        <dbReference type="ChEBI" id="CHEBI:57540"/>
    </ligand>
</feature>
<gene>
    <name evidence="9" type="primary">hutU</name>
    <name evidence="13" type="ORF">OG469_25080</name>
</gene>
<keyword evidence="5 9" id="KW-0520">NAD</keyword>
<evidence type="ECO:0000256" key="2">
    <source>
        <dbReference type="ARBA" id="ARBA00007578"/>
    </source>
</evidence>
<evidence type="ECO:0000313" key="13">
    <source>
        <dbReference type="EMBL" id="WUS58501.1"/>
    </source>
</evidence>
<dbReference type="InterPro" id="IPR035085">
    <property type="entry name" value="Urocanase_Rossmann-like"/>
</dbReference>
<evidence type="ECO:0000313" key="14">
    <source>
        <dbReference type="Proteomes" id="UP001432014"/>
    </source>
</evidence>
<feature type="binding site" evidence="9">
    <location>
        <position position="203"/>
    </location>
    <ligand>
        <name>NAD(+)</name>
        <dbReference type="ChEBI" id="CHEBI:57540"/>
    </ligand>
</feature>
<dbReference type="InterPro" id="IPR036190">
    <property type="entry name" value="Urocanase_sf"/>
</dbReference>
<accession>A0ABZ1WCA2</accession>
<feature type="binding site" evidence="9">
    <location>
        <begin position="54"/>
        <end position="55"/>
    </location>
    <ligand>
        <name>NAD(+)</name>
        <dbReference type="ChEBI" id="CHEBI:57540"/>
    </ligand>
</feature>